<dbReference type="InterPro" id="IPR001650">
    <property type="entry name" value="Helicase_C-like"/>
</dbReference>
<protein>
    <submittedName>
        <fullName evidence="4">Uncharacterized protein</fullName>
    </submittedName>
</protein>
<feature type="domain" description="Helicase C-terminal" evidence="3">
    <location>
        <begin position="400"/>
        <end position="558"/>
    </location>
</feature>
<dbReference type="GO" id="GO:0009307">
    <property type="term" value="P:DNA restriction-modification system"/>
    <property type="evidence" value="ECO:0007669"/>
    <property type="project" value="UniProtKB-KW"/>
</dbReference>
<feature type="domain" description="Helicase ATP-binding" evidence="2">
    <location>
        <begin position="168"/>
        <end position="331"/>
    </location>
</feature>
<evidence type="ECO:0000259" key="2">
    <source>
        <dbReference type="PROSITE" id="PS51192"/>
    </source>
</evidence>
<dbReference type="InterPro" id="IPR014001">
    <property type="entry name" value="Helicase_ATP-bd"/>
</dbReference>
<dbReference type="Gene3D" id="3.90.1570.30">
    <property type="match status" value="1"/>
</dbReference>
<dbReference type="Pfam" id="PF04851">
    <property type="entry name" value="ResIII"/>
    <property type="match status" value="1"/>
</dbReference>
<reference evidence="4 5" key="1">
    <citation type="submission" date="2016-05" db="EMBL/GenBank/DDBJ databases">
        <title>Genomic and physiological characterization of Planctopirus sp. isolated from fresh water lake.</title>
        <authorList>
            <person name="Subhash Y."/>
            <person name="Ramana C."/>
        </authorList>
    </citation>
    <scope>NUCLEOTIDE SEQUENCE [LARGE SCALE GENOMIC DNA]</scope>
    <source>
        <strain evidence="4 5">JC280</strain>
    </source>
</reference>
<evidence type="ECO:0000313" key="4">
    <source>
        <dbReference type="EMBL" id="ODA32133.1"/>
    </source>
</evidence>
<dbReference type="GO" id="GO:0003677">
    <property type="term" value="F:DNA binding"/>
    <property type="evidence" value="ECO:0007669"/>
    <property type="project" value="UniProtKB-KW"/>
</dbReference>
<evidence type="ECO:0000313" key="5">
    <source>
        <dbReference type="Proteomes" id="UP000094828"/>
    </source>
</evidence>
<dbReference type="PROSITE" id="PS51192">
    <property type="entry name" value="HELICASE_ATP_BIND_1"/>
    <property type="match status" value="1"/>
</dbReference>
<evidence type="ECO:0000259" key="3">
    <source>
        <dbReference type="PROSITE" id="PS51194"/>
    </source>
</evidence>
<dbReference type="EMBL" id="LYDR01000071">
    <property type="protein sequence ID" value="ODA32133.1"/>
    <property type="molecule type" value="Genomic_DNA"/>
</dbReference>
<dbReference type="InterPro" id="IPR013670">
    <property type="entry name" value="EcoEI_R_C_dom"/>
</dbReference>
<dbReference type="PROSITE" id="PS51194">
    <property type="entry name" value="HELICASE_CTER"/>
    <property type="match status" value="1"/>
</dbReference>
<dbReference type="Pfam" id="PF04313">
    <property type="entry name" value="HSDR_N"/>
    <property type="match status" value="1"/>
</dbReference>
<name>A0A1C3EFY4_9PLAN</name>
<dbReference type="InterPro" id="IPR050742">
    <property type="entry name" value="Helicase_Restrict-Modif_Enz"/>
</dbReference>
<dbReference type="Pfam" id="PF08463">
    <property type="entry name" value="EcoEI_R_C"/>
    <property type="match status" value="1"/>
</dbReference>
<evidence type="ECO:0000256" key="1">
    <source>
        <dbReference type="SAM" id="MobiDB-lite"/>
    </source>
</evidence>
<dbReference type="GO" id="GO:0005524">
    <property type="term" value="F:ATP binding"/>
    <property type="evidence" value="ECO:0007669"/>
    <property type="project" value="UniProtKB-KW"/>
</dbReference>
<dbReference type="PANTHER" id="PTHR47396">
    <property type="entry name" value="TYPE I RESTRICTION ENZYME ECOKI R PROTEIN"/>
    <property type="match status" value="1"/>
</dbReference>
<organism evidence="4 5">
    <name type="scientific">Planctopirus hydrillae</name>
    <dbReference type="NCBI Taxonomy" id="1841610"/>
    <lineage>
        <taxon>Bacteria</taxon>
        <taxon>Pseudomonadati</taxon>
        <taxon>Planctomycetota</taxon>
        <taxon>Planctomycetia</taxon>
        <taxon>Planctomycetales</taxon>
        <taxon>Planctomycetaceae</taxon>
        <taxon>Planctopirus</taxon>
    </lineage>
</organism>
<feature type="region of interest" description="Disordered" evidence="1">
    <location>
        <begin position="537"/>
        <end position="568"/>
    </location>
</feature>
<dbReference type="STRING" id="1841610.A6X21_21720"/>
<dbReference type="GO" id="GO:0009035">
    <property type="term" value="F:type I site-specific deoxyribonuclease activity"/>
    <property type="evidence" value="ECO:0007669"/>
    <property type="project" value="UniProtKB-EC"/>
</dbReference>
<dbReference type="InterPro" id="IPR007409">
    <property type="entry name" value="Restrct_endonuc_type1_HsdR_N"/>
</dbReference>
<keyword evidence="5" id="KW-1185">Reference proteome</keyword>
<gene>
    <name evidence="4" type="ORF">A6X21_21720</name>
</gene>
<accession>A0A1C3EFY4</accession>
<dbReference type="CDD" id="cd18799">
    <property type="entry name" value="SF2_C_EcoAI-like"/>
    <property type="match status" value="1"/>
</dbReference>
<dbReference type="Pfam" id="PF00271">
    <property type="entry name" value="Helicase_C"/>
    <property type="match status" value="1"/>
</dbReference>
<comment type="caution">
    <text evidence="4">The sequence shown here is derived from an EMBL/GenBank/DDBJ whole genome shotgun (WGS) entry which is preliminary data.</text>
</comment>
<dbReference type="Gene3D" id="3.40.50.300">
    <property type="entry name" value="P-loop containing nucleotide triphosphate hydrolases"/>
    <property type="match status" value="2"/>
</dbReference>
<proteinExistence type="predicted"/>
<dbReference type="InterPro" id="IPR027417">
    <property type="entry name" value="P-loop_NTPase"/>
</dbReference>
<dbReference type="CDD" id="cd18032">
    <property type="entry name" value="DEXHc_RE_I_III_res"/>
    <property type="match status" value="1"/>
</dbReference>
<sequence length="792" mass="89554">MNEKETCKQLIEPKLESLGWEFEGQLRIGPGRVNFSGDSADSMYDPTQAIIADYLLRYRGVPLAILEAKSESEDAEDGVQQASRYADRLMIRHSIATNGHDWILTDNESGEFETLPSPPSPGDIVSRMGVTIDWDRWAGAFAANFHVDQVTRKRTRPYQEMAIAQTLWEFAQGKDRVLLLMATGTGKTFTVFQLIWKLMNGGALARQHVLFLTDRNSLKDQAYRAFNAFDGNERVTIDKATVSEGKHQVGKLFFANYQNLDEDLNGKKVYQHYDPDFFDLVIVDECHRSGFGDWFGVLEHFGGALQLGLTATPRDLEESKRPLTPEEQRRDTYHYFGDPIFTYSLKRAIDDGYLVPYLLEERVTNIDEDGYTAEDGKRYETKNFERDIVIPDRTKAIAADLWDVFGKYDLRSEKTIIFCVNDTHASLMAAELRRLSGDANYAARITRSERNSHQLERNFAVVGNGKPRVACTVDLLTTGFDAPDVKNVVFVRPLKSAILYKQMKGRGTRLCEDVNKRYFTIFDYSCASALEDAEFDGHPANKQKGTLAKSKPQKKKGIGDDGPETPKPVAENVHVVMSTTNRSISFGDGQWMPFDEYAAKSKEFIQTVSSKDISQLLAIWIDKKSRKELREELGDQDIYTSAFRHYLDLPDTDDVDILAKIGFDLFQVPTRSDRVARFWDEENPWYESQFGLTLPREPGGIHTASGNISLAGEAKAPTASGDNWKVDFWRTALDHYSLFGIDDLEQARTYAAPQFVDQFGSFQSLTTRYGGAQLLKSDLEGVKAHLYVPMAN</sequence>
<dbReference type="PANTHER" id="PTHR47396:SF1">
    <property type="entry name" value="ATP-DEPENDENT HELICASE IRC3-RELATED"/>
    <property type="match status" value="1"/>
</dbReference>
<dbReference type="Proteomes" id="UP000094828">
    <property type="component" value="Unassembled WGS sequence"/>
</dbReference>
<dbReference type="SUPFAM" id="SSF52540">
    <property type="entry name" value="P-loop containing nucleoside triphosphate hydrolases"/>
    <property type="match status" value="1"/>
</dbReference>
<dbReference type="AlphaFoldDB" id="A0A1C3EFY4"/>
<dbReference type="SMART" id="SM00487">
    <property type="entry name" value="DEXDc"/>
    <property type="match status" value="1"/>
</dbReference>
<dbReference type="InterPro" id="IPR006935">
    <property type="entry name" value="Helicase/UvrB_N"/>
</dbReference>
<dbReference type="GO" id="GO:0005829">
    <property type="term" value="C:cytosol"/>
    <property type="evidence" value="ECO:0007669"/>
    <property type="project" value="TreeGrafter"/>
</dbReference>